<accession>A0A821D4R8</accession>
<dbReference type="Proteomes" id="UP000663873">
    <property type="component" value="Unassembled WGS sequence"/>
</dbReference>
<keyword evidence="2" id="KW-1185">Reference proteome</keyword>
<protein>
    <submittedName>
        <fullName evidence="1">Uncharacterized protein</fullName>
    </submittedName>
</protein>
<comment type="caution">
    <text evidence="1">The sequence shown here is derived from an EMBL/GenBank/DDBJ whole genome shotgun (WGS) entry which is preliminary data.</text>
</comment>
<reference evidence="1" key="1">
    <citation type="submission" date="2021-02" db="EMBL/GenBank/DDBJ databases">
        <authorList>
            <person name="Nowell W R."/>
        </authorList>
    </citation>
    <scope>NUCLEOTIDE SEQUENCE</scope>
</reference>
<evidence type="ECO:0000313" key="1">
    <source>
        <dbReference type="EMBL" id="CAF4616064.1"/>
    </source>
</evidence>
<feature type="non-terminal residue" evidence="1">
    <location>
        <position position="1"/>
    </location>
</feature>
<name>A0A821D4R8_9BILA</name>
<proteinExistence type="predicted"/>
<dbReference type="EMBL" id="CAJOBP010026877">
    <property type="protein sequence ID" value="CAF4616064.1"/>
    <property type="molecule type" value="Genomic_DNA"/>
</dbReference>
<gene>
    <name evidence="1" type="ORF">UJA718_LOCUS31750</name>
</gene>
<dbReference type="AlphaFoldDB" id="A0A821D4R8"/>
<evidence type="ECO:0000313" key="2">
    <source>
        <dbReference type="Proteomes" id="UP000663873"/>
    </source>
</evidence>
<organism evidence="1 2">
    <name type="scientific">Rotaria socialis</name>
    <dbReference type="NCBI Taxonomy" id="392032"/>
    <lineage>
        <taxon>Eukaryota</taxon>
        <taxon>Metazoa</taxon>
        <taxon>Spiralia</taxon>
        <taxon>Gnathifera</taxon>
        <taxon>Rotifera</taxon>
        <taxon>Eurotatoria</taxon>
        <taxon>Bdelloidea</taxon>
        <taxon>Philodinida</taxon>
        <taxon>Philodinidae</taxon>
        <taxon>Rotaria</taxon>
    </lineage>
</organism>
<sequence length="51" mass="6168">MSYPLRFCLQSSIIKQIRPSFSSTRCNSTETPRKITTHYTIYPRDKDERWK</sequence>